<dbReference type="CDD" id="cd05389">
    <property type="entry name" value="CobQ_N"/>
    <property type="match status" value="1"/>
</dbReference>
<dbReference type="GO" id="GO:0003824">
    <property type="term" value="F:catalytic activity"/>
    <property type="evidence" value="ECO:0007669"/>
    <property type="project" value="InterPro"/>
</dbReference>
<dbReference type="PROSITE" id="PS51274">
    <property type="entry name" value="GATASE_COBBQ"/>
    <property type="match status" value="1"/>
</dbReference>
<dbReference type="InterPro" id="IPR029062">
    <property type="entry name" value="Class_I_gatase-like"/>
</dbReference>
<dbReference type="InterPro" id="IPR027417">
    <property type="entry name" value="P-loop_NTPase"/>
</dbReference>
<dbReference type="NCBIfam" id="TIGR00313">
    <property type="entry name" value="cobQ"/>
    <property type="match status" value="1"/>
</dbReference>
<dbReference type="SUPFAM" id="SSF52540">
    <property type="entry name" value="P-loop containing nucleoside triphosphate hydrolases"/>
    <property type="match status" value="1"/>
</dbReference>
<dbReference type="Pfam" id="PF01656">
    <property type="entry name" value="CbiA"/>
    <property type="match status" value="1"/>
</dbReference>
<reference evidence="7" key="1">
    <citation type="journal article" date="2020" name="mSystems">
        <title>Genome- and Community-Level Interaction Insights into Carbon Utilization and Element Cycling Functions of Hydrothermarchaeota in Hydrothermal Sediment.</title>
        <authorList>
            <person name="Zhou Z."/>
            <person name="Liu Y."/>
            <person name="Xu W."/>
            <person name="Pan J."/>
            <person name="Luo Z.H."/>
            <person name="Li M."/>
        </authorList>
    </citation>
    <scope>NUCLEOTIDE SEQUENCE [LARGE SCALE GENOMIC DNA]</scope>
    <source>
        <strain evidence="7">SpSt-605</strain>
    </source>
</reference>
<dbReference type="UniPathway" id="UPA00148"/>
<dbReference type="InterPro" id="IPR004459">
    <property type="entry name" value="CobQ_synth"/>
</dbReference>
<proteinExistence type="inferred from homology"/>
<dbReference type="HAMAP" id="MF_00028">
    <property type="entry name" value="CobQ"/>
    <property type="match status" value="1"/>
</dbReference>
<evidence type="ECO:0000259" key="6">
    <source>
        <dbReference type="Pfam" id="PF07685"/>
    </source>
</evidence>
<evidence type="ECO:0000313" key="7">
    <source>
        <dbReference type="EMBL" id="HGV55194.1"/>
    </source>
</evidence>
<evidence type="ECO:0000256" key="4">
    <source>
        <dbReference type="HAMAP-Rule" id="MF_00028"/>
    </source>
</evidence>
<keyword evidence="3 4" id="KW-0315">Glutamine amidotransferase</keyword>
<dbReference type="CDD" id="cd01750">
    <property type="entry name" value="GATase1_CobQ"/>
    <property type="match status" value="1"/>
</dbReference>
<dbReference type="AlphaFoldDB" id="A0A832LW99"/>
<evidence type="ECO:0000259" key="5">
    <source>
        <dbReference type="Pfam" id="PF01656"/>
    </source>
</evidence>
<sequence length="498" mass="56230">MAKALVVTGTHSSAGKSLLVTALCRLFKKAGLKVAPFKAQNMSLQSFVCRDGAEIGLAQALQAFACKLEPESSFNPILIKPEGDNKSQVLLMGKFYKRLSASDYYQERDFLWEKVKSVLDTLRKSFDCLILEGAGSPAEINLLSVDLVNIKPALYLQAPVLLVGDIDKGGVFASLFGTYKLLEHYLPEYVRLLKGFVINKFRGDLEILRPAIKELEGLLSIDCLGVLPYFENLALSDEDGFSFFNKKKGSNPFGDIKVLILPLRHISNFSDFDPFYLEEDVELIYSLRQEDILSADIIILPGSKNTLADLQRLLSYEIKEALQKALNRGAELIGICGGYQMLGEVLRNPYQVEGDLKEIRGLGFLEMETIFYPEKITTQALARPLAEFYIDGELWGYEIHKGISHGSNSLFEIKRLANGEVVKEGQIKGRVWGTYLHGIFTNDSFRRELLNKHRIKKGLNPLPVKRKYWEVVEMTLEELAHHVERYLNMEKLFKILGF</sequence>
<dbReference type="InterPro" id="IPR011698">
    <property type="entry name" value="GATase_3"/>
</dbReference>
<dbReference type="Gene3D" id="3.40.50.300">
    <property type="entry name" value="P-loop containing nucleotide triphosphate hydrolases"/>
    <property type="match status" value="1"/>
</dbReference>
<gene>
    <name evidence="4" type="primary">cobQ</name>
    <name evidence="7" type="ORF">ENT73_03810</name>
</gene>
<dbReference type="InterPro" id="IPR047045">
    <property type="entry name" value="CobQ_N"/>
</dbReference>
<protein>
    <recommendedName>
        <fullName evidence="4">Cobyric acid synthase</fullName>
    </recommendedName>
</protein>
<comment type="caution">
    <text evidence="7">The sequence shown here is derived from an EMBL/GenBank/DDBJ whole genome shotgun (WGS) entry which is preliminary data.</text>
</comment>
<name>A0A832LW99_9BACT</name>
<feature type="active site" evidence="4">
    <location>
        <position position="437"/>
    </location>
</feature>
<dbReference type="Pfam" id="PF07685">
    <property type="entry name" value="GATase_3"/>
    <property type="match status" value="1"/>
</dbReference>
<evidence type="ECO:0000256" key="2">
    <source>
        <dbReference type="ARBA" id="ARBA00022573"/>
    </source>
</evidence>
<evidence type="ECO:0000256" key="1">
    <source>
        <dbReference type="ARBA" id="ARBA00004953"/>
    </source>
</evidence>
<dbReference type="GO" id="GO:0009236">
    <property type="term" value="P:cobalamin biosynthetic process"/>
    <property type="evidence" value="ECO:0007669"/>
    <property type="project" value="UniProtKB-UniRule"/>
</dbReference>
<dbReference type="SUPFAM" id="SSF52317">
    <property type="entry name" value="Class I glutamine amidotransferase-like"/>
    <property type="match status" value="1"/>
</dbReference>
<feature type="active site" description="Nucleophile" evidence="4">
    <location>
        <position position="336"/>
    </location>
</feature>
<dbReference type="EMBL" id="DSZU01000064">
    <property type="protein sequence ID" value="HGV55194.1"/>
    <property type="molecule type" value="Genomic_DNA"/>
</dbReference>
<comment type="pathway">
    <text evidence="1 4">Cofactor biosynthesis; adenosylcobalamin biosynthesis.</text>
</comment>
<comment type="similarity">
    <text evidence="4">Belongs to the CobB/CobQ family. CobQ subfamily.</text>
</comment>
<dbReference type="InterPro" id="IPR033949">
    <property type="entry name" value="CobQ_GATase1"/>
</dbReference>
<dbReference type="GO" id="GO:0015420">
    <property type="term" value="F:ABC-type vitamin B12 transporter activity"/>
    <property type="evidence" value="ECO:0007669"/>
    <property type="project" value="UniProtKB-UniRule"/>
</dbReference>
<evidence type="ECO:0000256" key="3">
    <source>
        <dbReference type="ARBA" id="ARBA00022962"/>
    </source>
</evidence>
<dbReference type="NCBIfam" id="NF001989">
    <property type="entry name" value="PRK00784.1"/>
    <property type="match status" value="1"/>
</dbReference>
<dbReference type="InterPro" id="IPR002586">
    <property type="entry name" value="CobQ/CobB/MinD/ParA_Nub-bd_dom"/>
</dbReference>
<dbReference type="Gene3D" id="3.40.50.880">
    <property type="match status" value="1"/>
</dbReference>
<organism evidence="7">
    <name type="scientific">Caldimicrobium thiodismutans</name>
    <dbReference type="NCBI Taxonomy" id="1653476"/>
    <lineage>
        <taxon>Bacteria</taxon>
        <taxon>Pseudomonadati</taxon>
        <taxon>Thermodesulfobacteriota</taxon>
        <taxon>Thermodesulfobacteria</taxon>
        <taxon>Thermodesulfobacteriales</taxon>
        <taxon>Thermodesulfobacteriaceae</taxon>
        <taxon>Caldimicrobium</taxon>
    </lineage>
</organism>
<keyword evidence="2 4" id="KW-0169">Cobalamin biosynthesis</keyword>
<feature type="domain" description="CobQ/CobB/MinD/ParA nucleotide binding" evidence="5">
    <location>
        <begin position="5"/>
        <end position="240"/>
    </location>
</feature>
<comment type="function">
    <text evidence="4">Catalyzes amidations at positions B, D, E, and G on adenosylcobyrinic A,C-diamide. NH(2) groups are provided by glutamine, and one molecule of ATP is hydrogenolyzed for each amidation.</text>
</comment>
<accession>A0A832LW99</accession>
<dbReference type="PANTHER" id="PTHR21343">
    <property type="entry name" value="DETHIOBIOTIN SYNTHETASE"/>
    <property type="match status" value="1"/>
</dbReference>
<dbReference type="PANTHER" id="PTHR21343:SF1">
    <property type="entry name" value="COBYRIC ACID SYNTHASE"/>
    <property type="match status" value="1"/>
</dbReference>
<feature type="domain" description="CobB/CobQ-like glutamine amidotransferase" evidence="6">
    <location>
        <begin position="257"/>
        <end position="444"/>
    </location>
</feature>